<keyword evidence="2" id="KW-0732">Signal</keyword>
<protein>
    <recommendedName>
        <fullName evidence="5">Lipoprotein</fullName>
    </recommendedName>
</protein>
<reference evidence="4" key="1">
    <citation type="submission" date="2016-04" db="EMBL/GenBank/DDBJ databases">
        <title>Complete Genome Sequences of Twelve Strains of a Stable Defined Moderately Diverse Mouse Microbiota 2 (sDMDMm2).</title>
        <authorList>
            <person name="Uchimura Y."/>
            <person name="Wyss M."/>
            <person name="Brugiroux S."/>
            <person name="Limenitakis J.P."/>
            <person name="Stecher B."/>
            <person name="McCoy K.D."/>
            <person name="Macpherson A.J."/>
        </authorList>
    </citation>
    <scope>NUCLEOTIDE SEQUENCE [LARGE SCALE GENOMIC DNA]</scope>
    <source>
        <strain evidence="4">YL27</strain>
    </source>
</reference>
<dbReference type="GeneID" id="65536179"/>
<dbReference type="PROSITE" id="PS51257">
    <property type="entry name" value="PROKAR_LIPOPROTEIN"/>
    <property type="match status" value="1"/>
</dbReference>
<evidence type="ECO:0000256" key="2">
    <source>
        <dbReference type="SAM" id="SignalP"/>
    </source>
</evidence>
<gene>
    <name evidence="3" type="ORF">A4V02_04865</name>
</gene>
<feature type="signal peptide" evidence="2">
    <location>
        <begin position="1"/>
        <end position="19"/>
    </location>
</feature>
<dbReference type="Pfam" id="PF20050">
    <property type="entry name" value="DUF6452"/>
    <property type="match status" value="1"/>
</dbReference>
<dbReference type="KEGG" id="pary:A4V02_04865"/>
<evidence type="ECO:0000256" key="1">
    <source>
        <dbReference type="SAM" id="MobiDB-lite"/>
    </source>
</evidence>
<feature type="region of interest" description="Disordered" evidence="1">
    <location>
        <begin position="162"/>
        <end position="189"/>
    </location>
</feature>
<dbReference type="RefSeq" id="WP_068960470.1">
    <property type="nucleotide sequence ID" value="NZ_CAJTCT010000007.1"/>
</dbReference>
<feature type="compositionally biased region" description="Acidic residues" evidence="1">
    <location>
        <begin position="166"/>
        <end position="181"/>
    </location>
</feature>
<organism evidence="3 4">
    <name type="scientific">Muribaculum intestinale</name>
    <dbReference type="NCBI Taxonomy" id="1796646"/>
    <lineage>
        <taxon>Bacteria</taxon>
        <taxon>Pseudomonadati</taxon>
        <taxon>Bacteroidota</taxon>
        <taxon>Bacteroidia</taxon>
        <taxon>Bacteroidales</taxon>
        <taxon>Muribaculaceae</taxon>
        <taxon>Muribaculum</taxon>
    </lineage>
</organism>
<name>A0A1B1S8J4_9BACT</name>
<feature type="chain" id="PRO_5008529342" description="Lipoprotein" evidence="2">
    <location>
        <begin position="20"/>
        <end position="189"/>
    </location>
</feature>
<dbReference type="OrthoDB" id="663527at2"/>
<evidence type="ECO:0000313" key="4">
    <source>
        <dbReference type="Proteomes" id="UP000186351"/>
    </source>
</evidence>
<keyword evidence="4" id="KW-1185">Reference proteome</keyword>
<accession>A0A1Z2XK50</accession>
<evidence type="ECO:0000313" key="3">
    <source>
        <dbReference type="EMBL" id="ANU63110.1"/>
    </source>
</evidence>
<dbReference type="AlphaFoldDB" id="A0A1B1S8J4"/>
<dbReference type="STRING" id="1796646.A4V02_04865"/>
<evidence type="ECO:0008006" key="5">
    <source>
        <dbReference type="Google" id="ProtNLM"/>
    </source>
</evidence>
<dbReference type="EMBL" id="CP015402">
    <property type="protein sequence ID" value="ANU63110.1"/>
    <property type="molecule type" value="Genomic_DNA"/>
</dbReference>
<accession>A0A1B1S8J4</accession>
<dbReference type="Proteomes" id="UP000186351">
    <property type="component" value="Chromosome"/>
</dbReference>
<sequence length="189" mass="21165">MKYKAIVIFAACSGISLLSGCNSSGCTDNKSSIPLAGFYSYTTLSPISVNKISLGGVDAPDDSLIINNASASEVYLPFRAEHDETQFYIHYHSRGIDDSAFNDTLTFRYNRLPYFASEECGAMYKYEVKEFSSTYHLIDSIALLDVNITNTDRETIRIFFRTYTEPPEEDTDDSENTDDSVDSANRNML</sequence>
<proteinExistence type="predicted"/>
<dbReference type="InterPro" id="IPR045607">
    <property type="entry name" value="DUF6452"/>
</dbReference>